<evidence type="ECO:0000256" key="1">
    <source>
        <dbReference type="SAM" id="Coils"/>
    </source>
</evidence>
<dbReference type="AlphaFoldDB" id="A0A2H0B5K9"/>
<sequence length="326" mass="37236">MDLKLKCLSKTSIIIFLVFLFGFLFFSISYAQSDDDKLKELNDKIAEYTTKIDEAKGKQKTLASAITLITNQMNLTIAQIAKAEEQVRVLETEIDELSKKIILLDKDLDETVNIMNVRVEETYKRMHMPSIYLLLVSNKFSNFFSNLNYIKTVQAHDKEVLYVMEQARLNYDQQKQLKEKKQEEAEKLRTYLQGQKRMLDQQKAAKQDLLTLTRNDEKKYQDLLAQARAEFEAIQAIIAGRGDEEKVKEVKAGDVIASVRQGSFCNSSGSHLHFTVAQKGIALNPFNYLKGIDHDNCSGSGKCSEGDPFNPSGNWEWPLSPKIRMN</sequence>
<feature type="non-terminal residue" evidence="3">
    <location>
        <position position="326"/>
    </location>
</feature>
<protein>
    <recommendedName>
        <fullName evidence="5">Peptidase M23 domain-containing protein</fullName>
    </recommendedName>
</protein>
<dbReference type="InterPro" id="IPR011055">
    <property type="entry name" value="Dup_hybrid_motif"/>
</dbReference>
<gene>
    <name evidence="3" type="ORF">COX08_03795</name>
</gene>
<dbReference type="Gene3D" id="6.10.250.3150">
    <property type="match status" value="1"/>
</dbReference>
<evidence type="ECO:0000313" key="3">
    <source>
        <dbReference type="EMBL" id="PIP52942.1"/>
    </source>
</evidence>
<feature type="coiled-coil region" evidence="1">
    <location>
        <begin position="31"/>
        <end position="107"/>
    </location>
</feature>
<dbReference type="SUPFAM" id="SSF51261">
    <property type="entry name" value="Duplicated hybrid motif"/>
    <property type="match status" value="1"/>
</dbReference>
<accession>A0A2H0B5K9</accession>
<comment type="caution">
    <text evidence="3">The sequence shown here is derived from an EMBL/GenBank/DDBJ whole genome shotgun (WGS) entry which is preliminary data.</text>
</comment>
<name>A0A2H0B5K9_9BACT</name>
<dbReference type="Proteomes" id="UP000229459">
    <property type="component" value="Unassembled WGS sequence"/>
</dbReference>
<feature type="coiled-coil region" evidence="1">
    <location>
        <begin position="164"/>
        <end position="191"/>
    </location>
</feature>
<evidence type="ECO:0000313" key="4">
    <source>
        <dbReference type="Proteomes" id="UP000229459"/>
    </source>
</evidence>
<feature type="region of interest" description="Disordered" evidence="2">
    <location>
        <begin position="302"/>
        <end position="326"/>
    </location>
</feature>
<keyword evidence="1" id="KW-0175">Coiled coil</keyword>
<dbReference type="EMBL" id="PCSR01000089">
    <property type="protein sequence ID" value="PIP52942.1"/>
    <property type="molecule type" value="Genomic_DNA"/>
</dbReference>
<proteinExistence type="predicted"/>
<organism evidence="3 4">
    <name type="scientific">Candidatus Beckwithbacteria bacterium CG23_combo_of_CG06-09_8_20_14_all_34_8</name>
    <dbReference type="NCBI Taxonomy" id="1974497"/>
    <lineage>
        <taxon>Bacteria</taxon>
        <taxon>Candidatus Beckwithiibacteriota</taxon>
    </lineage>
</organism>
<evidence type="ECO:0008006" key="5">
    <source>
        <dbReference type="Google" id="ProtNLM"/>
    </source>
</evidence>
<reference evidence="3 4" key="1">
    <citation type="submission" date="2017-09" db="EMBL/GenBank/DDBJ databases">
        <title>Depth-based differentiation of microbial function through sediment-hosted aquifers and enrichment of novel symbionts in the deep terrestrial subsurface.</title>
        <authorList>
            <person name="Probst A.J."/>
            <person name="Ladd B."/>
            <person name="Jarett J.K."/>
            <person name="Geller-Mcgrath D.E."/>
            <person name="Sieber C.M."/>
            <person name="Emerson J.B."/>
            <person name="Anantharaman K."/>
            <person name="Thomas B.C."/>
            <person name="Malmstrom R."/>
            <person name="Stieglmeier M."/>
            <person name="Klingl A."/>
            <person name="Woyke T."/>
            <person name="Ryan C.M."/>
            <person name="Banfield J.F."/>
        </authorList>
    </citation>
    <scope>NUCLEOTIDE SEQUENCE [LARGE SCALE GENOMIC DNA]</scope>
    <source>
        <strain evidence="3">CG23_combo_of_CG06-09_8_20_14_all_34_8</strain>
    </source>
</reference>
<evidence type="ECO:0000256" key="2">
    <source>
        <dbReference type="SAM" id="MobiDB-lite"/>
    </source>
</evidence>